<dbReference type="RefSeq" id="WP_307344808.1">
    <property type="nucleotide sequence ID" value="NZ_JAUSUD010000023.1"/>
</dbReference>
<dbReference type="Pfam" id="PF03417">
    <property type="entry name" value="AAT"/>
    <property type="match status" value="1"/>
</dbReference>
<protein>
    <submittedName>
        <fullName evidence="2">Choloylglycine hydrolase</fullName>
    </submittedName>
</protein>
<dbReference type="SUPFAM" id="SSF56235">
    <property type="entry name" value="N-terminal nucleophile aminohydrolases (Ntn hydrolases)"/>
    <property type="match status" value="1"/>
</dbReference>
<dbReference type="InterPro" id="IPR047801">
    <property type="entry name" value="Peptidase_C45"/>
</dbReference>
<sequence length="329" mass="37679">MYHPRLRGDYYDVGKHYGSILYKNGFRFPDVSNEKMDYGNDSLPYLQDFYPDIINEIKGFADACHTPFEQVAAFILSIGIFDISAQCSIFSYYSNGEMIVGRNYDMLTSVKKLTESSLVCMKNKYRFVGHSDVFIGKVDGVNEKGLFIGMTLVPDEKVRPGVNFYFTVRYILEHCQNVKEAIEVLRHFHTSLSNNYLIADKSGEMAVVEIGPNHFNVRTPNANESYIVCTNHFKHQTSQPIATWSKTTERNTNIVNELNSKEQLTEEQAKQIMSNSEGFVCLNLKKYNFGTLYSLVLNLNKLAIKRAEGAPNRTKYKDDNRLIDEILKL</sequence>
<dbReference type="InterPro" id="IPR029055">
    <property type="entry name" value="Ntn_hydrolases_N"/>
</dbReference>
<keyword evidence="3" id="KW-1185">Reference proteome</keyword>
<comment type="caution">
    <text evidence="2">The sequence shown here is derived from an EMBL/GenBank/DDBJ whole genome shotgun (WGS) entry which is preliminary data.</text>
</comment>
<dbReference type="NCBIfam" id="NF040521">
    <property type="entry name" value="C45_proenzyme"/>
    <property type="match status" value="1"/>
</dbReference>
<reference evidence="2 3" key="1">
    <citation type="submission" date="2023-07" db="EMBL/GenBank/DDBJ databases">
        <title>Genomic Encyclopedia of Type Strains, Phase IV (KMG-IV): sequencing the most valuable type-strain genomes for metagenomic binning, comparative biology and taxonomic classification.</title>
        <authorList>
            <person name="Goeker M."/>
        </authorList>
    </citation>
    <scope>NUCLEOTIDE SEQUENCE [LARGE SCALE GENOMIC DNA]</scope>
    <source>
        <strain evidence="2 3">DSM 29005</strain>
    </source>
</reference>
<name>A0ABT9ZKX7_9BACI</name>
<dbReference type="InterPro" id="IPR005079">
    <property type="entry name" value="Peptidase_C45_hydrolase"/>
</dbReference>
<dbReference type="EMBL" id="JAUSUD010000023">
    <property type="protein sequence ID" value="MDQ0232635.1"/>
    <property type="molecule type" value="Genomic_DNA"/>
</dbReference>
<evidence type="ECO:0000313" key="3">
    <source>
        <dbReference type="Proteomes" id="UP001234495"/>
    </source>
</evidence>
<organism evidence="2 3">
    <name type="scientific">Metabacillus malikii</name>
    <dbReference type="NCBI Taxonomy" id="1504265"/>
    <lineage>
        <taxon>Bacteria</taxon>
        <taxon>Bacillati</taxon>
        <taxon>Bacillota</taxon>
        <taxon>Bacilli</taxon>
        <taxon>Bacillales</taxon>
        <taxon>Bacillaceae</taxon>
        <taxon>Metabacillus</taxon>
    </lineage>
</organism>
<evidence type="ECO:0000313" key="2">
    <source>
        <dbReference type="EMBL" id="MDQ0232635.1"/>
    </source>
</evidence>
<evidence type="ECO:0000259" key="1">
    <source>
        <dbReference type="Pfam" id="PF03417"/>
    </source>
</evidence>
<dbReference type="PANTHER" id="PTHR34180:SF1">
    <property type="entry name" value="BETA-ALANYL-DOPAMINE_CARCININE HYDROLASE"/>
    <property type="match status" value="1"/>
</dbReference>
<dbReference type="GO" id="GO:0016787">
    <property type="term" value="F:hydrolase activity"/>
    <property type="evidence" value="ECO:0007669"/>
    <property type="project" value="UniProtKB-KW"/>
</dbReference>
<gene>
    <name evidence="2" type="ORF">J2S19_003957</name>
</gene>
<accession>A0ABT9ZKX7</accession>
<dbReference type="Proteomes" id="UP001234495">
    <property type="component" value="Unassembled WGS sequence"/>
</dbReference>
<proteinExistence type="predicted"/>
<feature type="domain" description="Peptidase C45 hydrolase" evidence="1">
    <location>
        <begin position="95"/>
        <end position="312"/>
    </location>
</feature>
<dbReference type="InterPro" id="IPR047794">
    <property type="entry name" value="C45_proenzyme-like"/>
</dbReference>
<keyword evidence="2" id="KW-0378">Hydrolase</keyword>
<dbReference type="PANTHER" id="PTHR34180">
    <property type="entry name" value="PEPTIDASE C45"/>
    <property type="match status" value="1"/>
</dbReference>
<dbReference type="Gene3D" id="3.60.60.10">
    <property type="entry name" value="Penicillin V Acylase, Chain A"/>
    <property type="match status" value="1"/>
</dbReference>